<dbReference type="AlphaFoldDB" id="A0A0C9YA66"/>
<proteinExistence type="predicted"/>
<reference evidence="2" key="2">
    <citation type="submission" date="2015-01" db="EMBL/GenBank/DDBJ databases">
        <title>Evolutionary Origins and Diversification of the Mycorrhizal Mutualists.</title>
        <authorList>
            <consortium name="DOE Joint Genome Institute"/>
            <consortium name="Mycorrhizal Genomics Consortium"/>
            <person name="Kohler A."/>
            <person name="Kuo A."/>
            <person name="Nagy L.G."/>
            <person name="Floudas D."/>
            <person name="Copeland A."/>
            <person name="Barry K.W."/>
            <person name="Cichocki N."/>
            <person name="Veneault-Fourrey C."/>
            <person name="LaButti K."/>
            <person name="Lindquist E.A."/>
            <person name="Lipzen A."/>
            <person name="Lundell T."/>
            <person name="Morin E."/>
            <person name="Murat C."/>
            <person name="Riley R."/>
            <person name="Ohm R."/>
            <person name="Sun H."/>
            <person name="Tunlid A."/>
            <person name="Henrissat B."/>
            <person name="Grigoriev I.V."/>
            <person name="Hibbett D.S."/>
            <person name="Martin F."/>
        </authorList>
    </citation>
    <scope>NUCLEOTIDE SEQUENCE [LARGE SCALE GENOMIC DNA]</scope>
    <source>
        <strain evidence="2">441</strain>
    </source>
</reference>
<reference evidence="1 2" key="1">
    <citation type="submission" date="2014-04" db="EMBL/GenBank/DDBJ databases">
        <authorList>
            <consortium name="DOE Joint Genome Institute"/>
            <person name="Kuo A."/>
            <person name="Kohler A."/>
            <person name="Costa M.D."/>
            <person name="Nagy L.G."/>
            <person name="Floudas D."/>
            <person name="Copeland A."/>
            <person name="Barry K.W."/>
            <person name="Cichocki N."/>
            <person name="Veneault-Fourrey C."/>
            <person name="LaButti K."/>
            <person name="Lindquist E.A."/>
            <person name="Lipzen A."/>
            <person name="Lundell T."/>
            <person name="Morin E."/>
            <person name="Murat C."/>
            <person name="Sun H."/>
            <person name="Tunlid A."/>
            <person name="Henrissat B."/>
            <person name="Grigoriev I.V."/>
            <person name="Hibbett D.S."/>
            <person name="Martin F."/>
            <person name="Nordberg H.P."/>
            <person name="Cantor M.N."/>
            <person name="Hua S.X."/>
        </authorList>
    </citation>
    <scope>NUCLEOTIDE SEQUENCE [LARGE SCALE GENOMIC DNA]</scope>
    <source>
        <strain evidence="1 2">441</strain>
    </source>
</reference>
<accession>A0A0C9YA66</accession>
<dbReference type="OrthoDB" id="3259770at2759"/>
<gene>
    <name evidence="1" type="ORF">PISMIDRAFT_81767</name>
</gene>
<dbReference type="Proteomes" id="UP000054018">
    <property type="component" value="Unassembled WGS sequence"/>
</dbReference>
<evidence type="ECO:0000313" key="1">
    <source>
        <dbReference type="EMBL" id="KIK13771.1"/>
    </source>
</evidence>
<name>A0A0C9YA66_9AGAM</name>
<sequence>IQAWKDCFAVLRGGLQHVVRNISLTVDIWPLHFQQPYLAMTAHYIAEVSNSLQFMSALIGFHHLCDKHTGKALACTILYLLDWAGITTKV</sequence>
<dbReference type="HOGENOM" id="CLU_155624_0_0_1"/>
<organism evidence="1 2">
    <name type="scientific">Pisolithus microcarpus 441</name>
    <dbReference type="NCBI Taxonomy" id="765257"/>
    <lineage>
        <taxon>Eukaryota</taxon>
        <taxon>Fungi</taxon>
        <taxon>Dikarya</taxon>
        <taxon>Basidiomycota</taxon>
        <taxon>Agaricomycotina</taxon>
        <taxon>Agaricomycetes</taxon>
        <taxon>Agaricomycetidae</taxon>
        <taxon>Boletales</taxon>
        <taxon>Sclerodermatineae</taxon>
        <taxon>Pisolithaceae</taxon>
        <taxon>Pisolithus</taxon>
    </lineage>
</organism>
<feature type="non-terminal residue" evidence="1">
    <location>
        <position position="90"/>
    </location>
</feature>
<evidence type="ECO:0000313" key="2">
    <source>
        <dbReference type="Proteomes" id="UP000054018"/>
    </source>
</evidence>
<feature type="non-terminal residue" evidence="1">
    <location>
        <position position="1"/>
    </location>
</feature>
<protein>
    <submittedName>
        <fullName evidence="1">Uncharacterized protein</fullName>
    </submittedName>
</protein>
<keyword evidence="2" id="KW-1185">Reference proteome</keyword>
<dbReference type="EMBL" id="KN833975">
    <property type="protein sequence ID" value="KIK13771.1"/>
    <property type="molecule type" value="Genomic_DNA"/>
</dbReference>